<name>A0A9P4UZH1_9PLEO</name>
<dbReference type="AlphaFoldDB" id="A0A9P4UZH1"/>
<comment type="similarity">
    <text evidence="1">Belongs to the multicopper oxidase family.</text>
</comment>
<gene>
    <name evidence="6" type="ORF">EJ04DRAFT_534965</name>
</gene>
<dbReference type="InterPro" id="IPR011706">
    <property type="entry name" value="Cu-oxidase_C"/>
</dbReference>
<keyword evidence="2" id="KW-0186">Copper</keyword>
<comment type="caution">
    <text evidence="6">The sequence shown here is derived from an EMBL/GenBank/DDBJ whole genome shotgun (WGS) entry which is preliminary data.</text>
</comment>
<dbReference type="Proteomes" id="UP000799444">
    <property type="component" value="Unassembled WGS sequence"/>
</dbReference>
<feature type="domain" description="Plastocyanin-like" evidence="5">
    <location>
        <begin position="61"/>
        <end position="170"/>
    </location>
</feature>
<proteinExistence type="inferred from homology"/>
<accession>A0A9P4UZH1</accession>
<dbReference type="GO" id="GO:0005507">
    <property type="term" value="F:copper ion binding"/>
    <property type="evidence" value="ECO:0007669"/>
    <property type="project" value="InterPro"/>
</dbReference>
<dbReference type="SUPFAM" id="SSF49503">
    <property type="entry name" value="Cupredoxins"/>
    <property type="match status" value="2"/>
</dbReference>
<dbReference type="OrthoDB" id="262547at2759"/>
<feature type="domain" description="Plastocyanin-like" evidence="4">
    <location>
        <begin position="363"/>
        <end position="482"/>
    </location>
</feature>
<dbReference type="EMBL" id="ML996150">
    <property type="protein sequence ID" value="KAF2734232.1"/>
    <property type="molecule type" value="Genomic_DNA"/>
</dbReference>
<dbReference type="InterPro" id="IPR011707">
    <property type="entry name" value="Cu-oxidase-like_N"/>
</dbReference>
<dbReference type="InterPro" id="IPR045087">
    <property type="entry name" value="Cu-oxidase_fam"/>
</dbReference>
<evidence type="ECO:0000259" key="5">
    <source>
        <dbReference type="Pfam" id="PF07732"/>
    </source>
</evidence>
<dbReference type="InterPro" id="IPR008972">
    <property type="entry name" value="Cupredoxin"/>
</dbReference>
<protein>
    <submittedName>
        <fullName evidence="6">Cupredoxin</fullName>
    </submittedName>
</protein>
<feature type="compositionally biased region" description="Low complexity" evidence="3">
    <location>
        <begin position="576"/>
        <end position="591"/>
    </location>
</feature>
<dbReference type="Pfam" id="PF07731">
    <property type="entry name" value="Cu-oxidase_2"/>
    <property type="match status" value="1"/>
</dbReference>
<evidence type="ECO:0000259" key="4">
    <source>
        <dbReference type="Pfam" id="PF07731"/>
    </source>
</evidence>
<dbReference type="CDD" id="cd13889">
    <property type="entry name" value="CuRO_3_BOD"/>
    <property type="match status" value="1"/>
</dbReference>
<keyword evidence="7" id="KW-1185">Reference proteome</keyword>
<evidence type="ECO:0000313" key="6">
    <source>
        <dbReference type="EMBL" id="KAF2734232.1"/>
    </source>
</evidence>
<evidence type="ECO:0000313" key="7">
    <source>
        <dbReference type="Proteomes" id="UP000799444"/>
    </source>
</evidence>
<evidence type="ECO:0000256" key="1">
    <source>
        <dbReference type="ARBA" id="ARBA00010609"/>
    </source>
</evidence>
<evidence type="ECO:0000256" key="2">
    <source>
        <dbReference type="ARBA" id="ARBA00023008"/>
    </source>
</evidence>
<dbReference type="PANTHER" id="PTHR48267">
    <property type="entry name" value="CUPREDOXIN SUPERFAMILY PROTEIN"/>
    <property type="match status" value="1"/>
</dbReference>
<dbReference type="GO" id="GO:0016491">
    <property type="term" value="F:oxidoreductase activity"/>
    <property type="evidence" value="ECO:0007669"/>
    <property type="project" value="InterPro"/>
</dbReference>
<organism evidence="6 7">
    <name type="scientific">Polyplosphaeria fusca</name>
    <dbReference type="NCBI Taxonomy" id="682080"/>
    <lineage>
        <taxon>Eukaryota</taxon>
        <taxon>Fungi</taxon>
        <taxon>Dikarya</taxon>
        <taxon>Ascomycota</taxon>
        <taxon>Pezizomycotina</taxon>
        <taxon>Dothideomycetes</taxon>
        <taxon>Pleosporomycetidae</taxon>
        <taxon>Pleosporales</taxon>
        <taxon>Tetraplosphaeriaceae</taxon>
        <taxon>Polyplosphaeria</taxon>
    </lineage>
</organism>
<feature type="compositionally biased region" description="Polar residues" evidence="3">
    <location>
        <begin position="592"/>
        <end position="601"/>
    </location>
</feature>
<sequence length="601" mass="67177">MACSVSAGGTSNWFSPEYKNFYSVPLPIAPIKQAKKTFPNNHTGGIINYYEIDIKPVEIQIYPPPMKKARFVGYDGSIPGPTFIQNKGEEAIVRFINHGDRSSSIHLHGSYSRAPFDGYADDITGVGEYKDYYYPNSQNGRTLWYHDHAVDHTAENAYYGQAGFYILRDSYESSLGLPDGKYDVPLALSAKYYNQDGTLWDPEANGEKTSVYGDVIHVNGAPWPFMEVEPRKYRFRLLNTGISRSFKLYMEDAAKPGTKISFTVIGSDTGLLEKSIVSPDLYMSIAERWEIVMDFSQLAGKNVTMRNTPSIAADIDYPGTDKIMQFRVGRSVSSNDGNGNVPSALRTVPYPPSKSGIDHSVVFQHDGGVWNMNGVVWSDGVDARVLAKPKRGSIEIWELINKSGGWSHPIHIHLVDFQIISRTGGSRGIQPYEQVALKDVIWLGPNERVQVIARYSPWDGVYMFHCHNLIHEDHEMLAMFNVTFLEDFGYPETTHFIDPMEARYRAKPIKQNEFVDTTTWGNGEFSLQGVQDKVDFFVALDAYTNVEEIELALEEYWGRTSLSHSATATPTLTTLATRTTTASPSASTTCTKKGNGNGKCQ</sequence>
<dbReference type="Gene3D" id="2.60.40.420">
    <property type="entry name" value="Cupredoxins - blue copper proteins"/>
    <property type="match status" value="3"/>
</dbReference>
<dbReference type="Pfam" id="PF07732">
    <property type="entry name" value="Cu-oxidase_3"/>
    <property type="match status" value="1"/>
</dbReference>
<reference evidence="6" key="1">
    <citation type="journal article" date="2020" name="Stud. Mycol.">
        <title>101 Dothideomycetes genomes: a test case for predicting lifestyles and emergence of pathogens.</title>
        <authorList>
            <person name="Haridas S."/>
            <person name="Albert R."/>
            <person name="Binder M."/>
            <person name="Bloem J."/>
            <person name="Labutti K."/>
            <person name="Salamov A."/>
            <person name="Andreopoulos B."/>
            <person name="Baker S."/>
            <person name="Barry K."/>
            <person name="Bills G."/>
            <person name="Bluhm B."/>
            <person name="Cannon C."/>
            <person name="Castanera R."/>
            <person name="Culley D."/>
            <person name="Daum C."/>
            <person name="Ezra D."/>
            <person name="Gonzalez J."/>
            <person name="Henrissat B."/>
            <person name="Kuo A."/>
            <person name="Liang C."/>
            <person name="Lipzen A."/>
            <person name="Lutzoni F."/>
            <person name="Magnuson J."/>
            <person name="Mondo S."/>
            <person name="Nolan M."/>
            <person name="Ohm R."/>
            <person name="Pangilinan J."/>
            <person name="Park H.-J."/>
            <person name="Ramirez L."/>
            <person name="Alfaro M."/>
            <person name="Sun H."/>
            <person name="Tritt A."/>
            <person name="Yoshinaga Y."/>
            <person name="Zwiers L.-H."/>
            <person name="Turgeon B."/>
            <person name="Goodwin S."/>
            <person name="Spatafora J."/>
            <person name="Crous P."/>
            <person name="Grigoriev I."/>
        </authorList>
    </citation>
    <scope>NUCLEOTIDE SEQUENCE</scope>
    <source>
        <strain evidence="6">CBS 125425</strain>
    </source>
</reference>
<evidence type="ECO:0000256" key="3">
    <source>
        <dbReference type="SAM" id="MobiDB-lite"/>
    </source>
</evidence>
<dbReference type="PANTHER" id="PTHR48267:SF1">
    <property type="entry name" value="BILIRUBIN OXIDASE"/>
    <property type="match status" value="1"/>
</dbReference>
<feature type="region of interest" description="Disordered" evidence="3">
    <location>
        <begin position="576"/>
        <end position="601"/>
    </location>
</feature>